<reference evidence="1 2" key="1">
    <citation type="journal article" date="2023" name="Commun. Biol.">
        <title>Reorganization of the ancestral sex-determining regions during the evolution of trioecy in Pleodorina starrii.</title>
        <authorList>
            <person name="Takahashi K."/>
            <person name="Suzuki S."/>
            <person name="Kawai-Toyooka H."/>
            <person name="Yamamoto K."/>
            <person name="Hamaji T."/>
            <person name="Ootsuki R."/>
            <person name="Yamaguchi H."/>
            <person name="Kawachi M."/>
            <person name="Higashiyama T."/>
            <person name="Nozaki H."/>
        </authorList>
    </citation>
    <scope>NUCLEOTIDE SEQUENCE [LARGE SCALE GENOMIC DNA]</scope>
    <source>
        <strain evidence="1 2">NIES-4479</strain>
    </source>
</reference>
<evidence type="ECO:0000313" key="2">
    <source>
        <dbReference type="Proteomes" id="UP001165080"/>
    </source>
</evidence>
<protein>
    <submittedName>
        <fullName evidence="1">Uncharacterized protein</fullName>
    </submittedName>
</protein>
<keyword evidence="2" id="KW-1185">Reference proteome</keyword>
<gene>
    <name evidence="1" type="primary">PLEST003792</name>
    <name evidence="1" type="ORF">PLESTB_001102300</name>
</gene>
<proteinExistence type="predicted"/>
<dbReference type="EMBL" id="BRXU01000015">
    <property type="protein sequence ID" value="GLC56414.1"/>
    <property type="molecule type" value="Genomic_DNA"/>
</dbReference>
<evidence type="ECO:0000313" key="1">
    <source>
        <dbReference type="EMBL" id="GLC56414.1"/>
    </source>
</evidence>
<comment type="caution">
    <text evidence="1">The sequence shown here is derived from an EMBL/GenBank/DDBJ whole genome shotgun (WGS) entry which is preliminary data.</text>
</comment>
<sequence length="389" mass="40465">MPIRLPYLCPNIPFKPCTAANLNRPPKPYAANETAALRGSCKNLIRSKNCRGSPPYRRPIMASAAPEGATDRLRRITSLAIGSDHPDILDLATAQSRAADRYHLNRVCTRQLLREAGAPAGGHREYGIYLGKGAVLALKAGGLQQLPGGQAGGAASAAEPPTIHLMHMFHFSRPGLTPPELRGEAALPGPVYIDWYDTQRPAADLLRLAPRLLGPLPPDLAHQMIPNTTAAGGDAGGDVAAAVASYIFAAWLAGLPLENPTMSAAAAAGTRTSPLPATAAAPPKWLAGLRHTFDRILRPKKSHAAGRPAAGAAPPPADAVEATAAAGAAGAAGAAMPPRHTLEEAWAEFERRVGEREVAMYGTSLEREWLAELGLMPAESGGGAAAGKA</sequence>
<organism evidence="1 2">
    <name type="scientific">Pleodorina starrii</name>
    <dbReference type="NCBI Taxonomy" id="330485"/>
    <lineage>
        <taxon>Eukaryota</taxon>
        <taxon>Viridiplantae</taxon>
        <taxon>Chlorophyta</taxon>
        <taxon>core chlorophytes</taxon>
        <taxon>Chlorophyceae</taxon>
        <taxon>CS clade</taxon>
        <taxon>Chlamydomonadales</taxon>
        <taxon>Volvocaceae</taxon>
        <taxon>Pleodorina</taxon>
    </lineage>
</organism>
<name>A0A9W6F4X9_9CHLO</name>
<accession>A0A9W6F4X9</accession>
<dbReference type="Proteomes" id="UP001165080">
    <property type="component" value="Unassembled WGS sequence"/>
</dbReference>
<dbReference type="AlphaFoldDB" id="A0A9W6F4X9"/>